<gene>
    <name evidence="5" type="ORF">DOFOFD_02605</name>
</gene>
<dbReference type="Gene3D" id="2.40.30.170">
    <property type="match status" value="1"/>
</dbReference>
<dbReference type="PANTHER" id="PTHR30469">
    <property type="entry name" value="MULTIDRUG RESISTANCE PROTEIN MDTA"/>
    <property type="match status" value="1"/>
</dbReference>
<dbReference type="InterPro" id="IPR058637">
    <property type="entry name" value="YknX-like_C"/>
</dbReference>
<evidence type="ECO:0000259" key="2">
    <source>
        <dbReference type="Pfam" id="PF25917"/>
    </source>
</evidence>
<dbReference type="Pfam" id="PF25917">
    <property type="entry name" value="BSH_RND"/>
    <property type="match status" value="1"/>
</dbReference>
<evidence type="ECO:0000259" key="3">
    <source>
        <dbReference type="Pfam" id="PF25954"/>
    </source>
</evidence>
<dbReference type="InterPro" id="IPR006143">
    <property type="entry name" value="RND_pump_MFP"/>
</dbReference>
<accession>A0ABU7TZI9</accession>
<dbReference type="NCBIfam" id="TIGR01730">
    <property type="entry name" value="RND_mfp"/>
    <property type="match status" value="1"/>
</dbReference>
<comment type="caution">
    <text evidence="5">The sequence shown here is derived from an EMBL/GenBank/DDBJ whole genome shotgun (WGS) entry which is preliminary data.</text>
</comment>
<dbReference type="PANTHER" id="PTHR30469:SF37">
    <property type="entry name" value="RAGD PROTEIN"/>
    <property type="match status" value="1"/>
</dbReference>
<keyword evidence="6" id="KW-1185">Reference proteome</keyword>
<dbReference type="Gene3D" id="2.40.50.100">
    <property type="match status" value="1"/>
</dbReference>
<dbReference type="Pfam" id="PF25989">
    <property type="entry name" value="YknX_C"/>
    <property type="match status" value="1"/>
</dbReference>
<dbReference type="InterPro" id="IPR058625">
    <property type="entry name" value="MdtA-like_BSH"/>
</dbReference>
<feature type="domain" description="CusB-like beta-barrel" evidence="3">
    <location>
        <begin position="229"/>
        <end position="301"/>
    </location>
</feature>
<dbReference type="Proteomes" id="UP001312908">
    <property type="component" value="Unassembled WGS sequence"/>
</dbReference>
<protein>
    <submittedName>
        <fullName evidence="5">RND family efflux transporter, MFP subunit</fullName>
    </submittedName>
</protein>
<comment type="similarity">
    <text evidence="1">Belongs to the membrane fusion protein (MFP) (TC 8.A.1) family.</text>
</comment>
<dbReference type="RefSeq" id="WP_394818876.1">
    <property type="nucleotide sequence ID" value="NZ_JAWJZY010000001.1"/>
</dbReference>
<evidence type="ECO:0000313" key="5">
    <source>
        <dbReference type="EMBL" id="MEE8657907.1"/>
    </source>
</evidence>
<name>A0ABU7TZI9_9PROT</name>
<evidence type="ECO:0000259" key="4">
    <source>
        <dbReference type="Pfam" id="PF25989"/>
    </source>
</evidence>
<feature type="domain" description="YknX-like C-terminal permuted SH3-like" evidence="4">
    <location>
        <begin position="308"/>
        <end position="376"/>
    </location>
</feature>
<sequence>MANRKKLLVTGGAIFCLYVGFLLVGRIVHAWELRRVTQSGAIEDVAVLTPKPADPMVSITLPGTIDAWYSARIYPQVSGYVKMWFKDYGADVQAGDLMAEINAPGLDAQYAQAKADLSAAEAKYNLSVVTAKRWQAMGKSQSVSGQAVSVSVANMKSQQATLEAAQHNVDRFAALEKFKSIVAPFSGVVTARNISVGDYVRDGSGDMDAKGDAKEMFTVAQVDKLRLFVSVPEVFAYILQPGLEADVTVPQFPNRTFKARFLTMARGFDPNTRTAVTEFVMENANHELWPGTFASIKLTAKNSHSAVRQIPSGALVFQEKGMQVATVDKSGRVHFKNIKVGRMADTSTEVLSGLSADDRVINNPPADLLEGDKVNVVIPAKGYDHAADADGDEKK</sequence>
<feature type="domain" description="Multidrug resistance protein MdtA-like barrel-sandwich hybrid" evidence="2">
    <location>
        <begin position="71"/>
        <end position="204"/>
    </location>
</feature>
<dbReference type="Pfam" id="PF25954">
    <property type="entry name" value="Beta-barrel_RND_2"/>
    <property type="match status" value="1"/>
</dbReference>
<dbReference type="Gene3D" id="2.40.420.20">
    <property type="match status" value="1"/>
</dbReference>
<dbReference type="SUPFAM" id="SSF111369">
    <property type="entry name" value="HlyD-like secretion proteins"/>
    <property type="match status" value="1"/>
</dbReference>
<evidence type="ECO:0000256" key="1">
    <source>
        <dbReference type="ARBA" id="ARBA00009477"/>
    </source>
</evidence>
<proteinExistence type="inferred from homology"/>
<dbReference type="EMBL" id="JAWJZY010000001">
    <property type="protein sequence ID" value="MEE8657907.1"/>
    <property type="molecule type" value="Genomic_DNA"/>
</dbReference>
<dbReference type="Gene3D" id="1.10.287.470">
    <property type="entry name" value="Helix hairpin bin"/>
    <property type="match status" value="1"/>
</dbReference>
<dbReference type="InterPro" id="IPR058792">
    <property type="entry name" value="Beta-barrel_RND_2"/>
</dbReference>
<organism evidence="5 6">
    <name type="scientific">Sorlinia euscelidii</name>
    <dbReference type="NCBI Taxonomy" id="3081148"/>
    <lineage>
        <taxon>Bacteria</taxon>
        <taxon>Pseudomonadati</taxon>
        <taxon>Pseudomonadota</taxon>
        <taxon>Alphaproteobacteria</taxon>
        <taxon>Acetobacterales</taxon>
        <taxon>Acetobacteraceae</taxon>
        <taxon>Sorlinia</taxon>
    </lineage>
</organism>
<reference evidence="5 6" key="1">
    <citation type="submission" date="2023-10" db="EMBL/GenBank/DDBJ databases">
        <title>Sorlinia euscelidii gen. nov., sp. nov., an acetic acid bacteria isolated from the gut of Euscelidius variegatus emitter.</title>
        <authorList>
            <person name="Michoud G."/>
            <person name="Marasco R."/>
            <person name="Seferji K."/>
            <person name="Gonella E."/>
            <person name="Garuglieri E."/>
            <person name="Alma A."/>
            <person name="Mapelli F."/>
            <person name="Borin S."/>
            <person name="Daffonchio D."/>
            <person name="Crotti E."/>
        </authorList>
    </citation>
    <scope>NUCLEOTIDE SEQUENCE [LARGE SCALE GENOMIC DNA]</scope>
    <source>
        <strain evidence="5 6">EV16P</strain>
    </source>
</reference>
<evidence type="ECO:0000313" key="6">
    <source>
        <dbReference type="Proteomes" id="UP001312908"/>
    </source>
</evidence>